<name>A0A316Z7U7_9BASI</name>
<organism evidence="2 3">
    <name type="scientific">Tilletiopsis washingtonensis</name>
    <dbReference type="NCBI Taxonomy" id="58919"/>
    <lineage>
        <taxon>Eukaryota</taxon>
        <taxon>Fungi</taxon>
        <taxon>Dikarya</taxon>
        <taxon>Basidiomycota</taxon>
        <taxon>Ustilaginomycotina</taxon>
        <taxon>Exobasidiomycetes</taxon>
        <taxon>Entylomatales</taxon>
        <taxon>Entylomatales incertae sedis</taxon>
        <taxon>Tilletiopsis</taxon>
    </lineage>
</organism>
<reference evidence="2 3" key="1">
    <citation type="journal article" date="2018" name="Mol. Biol. Evol.">
        <title>Broad Genomic Sampling Reveals a Smut Pathogenic Ancestry of the Fungal Clade Ustilaginomycotina.</title>
        <authorList>
            <person name="Kijpornyongpan T."/>
            <person name="Mondo S.J."/>
            <person name="Barry K."/>
            <person name="Sandor L."/>
            <person name="Lee J."/>
            <person name="Lipzen A."/>
            <person name="Pangilinan J."/>
            <person name="LaButti K."/>
            <person name="Hainaut M."/>
            <person name="Henrissat B."/>
            <person name="Grigoriev I.V."/>
            <person name="Spatafora J.W."/>
            <person name="Aime M.C."/>
        </authorList>
    </citation>
    <scope>NUCLEOTIDE SEQUENCE [LARGE SCALE GENOMIC DNA]</scope>
    <source>
        <strain evidence="2 3">MCA 4186</strain>
    </source>
</reference>
<protein>
    <submittedName>
        <fullName evidence="2">Uncharacterized protein</fullName>
    </submittedName>
</protein>
<evidence type="ECO:0000256" key="1">
    <source>
        <dbReference type="SAM" id="MobiDB-lite"/>
    </source>
</evidence>
<dbReference type="Proteomes" id="UP000245946">
    <property type="component" value="Unassembled WGS sequence"/>
</dbReference>
<evidence type="ECO:0000313" key="3">
    <source>
        <dbReference type="Proteomes" id="UP000245946"/>
    </source>
</evidence>
<proteinExistence type="predicted"/>
<feature type="region of interest" description="Disordered" evidence="1">
    <location>
        <begin position="191"/>
        <end position="221"/>
    </location>
</feature>
<feature type="compositionally biased region" description="Low complexity" evidence="1">
    <location>
        <begin position="191"/>
        <end position="209"/>
    </location>
</feature>
<dbReference type="AlphaFoldDB" id="A0A316Z7U7"/>
<evidence type="ECO:0000313" key="2">
    <source>
        <dbReference type="EMBL" id="PWN97857.1"/>
    </source>
</evidence>
<keyword evidence="3" id="KW-1185">Reference proteome</keyword>
<dbReference type="GeneID" id="37271693"/>
<feature type="compositionally biased region" description="Acidic residues" evidence="1">
    <location>
        <begin position="95"/>
        <end position="104"/>
    </location>
</feature>
<dbReference type="EMBL" id="KZ819293">
    <property type="protein sequence ID" value="PWN97857.1"/>
    <property type="molecule type" value="Genomic_DNA"/>
</dbReference>
<accession>A0A316Z7U7</accession>
<gene>
    <name evidence="2" type="ORF">FA09DRAFT_338832</name>
</gene>
<feature type="region of interest" description="Disordered" evidence="1">
    <location>
        <begin position="91"/>
        <end position="163"/>
    </location>
</feature>
<dbReference type="RefSeq" id="XP_025598136.1">
    <property type="nucleotide sequence ID" value="XM_025744149.1"/>
</dbReference>
<sequence>MAPHGNLGRVEWLSHINSQLADARRLIAAGDARVMRVAHFGAAPGSNPLTMYQLVDRAGRNAWIVNILGPHEALPAPSNVVPVTAAGKRKARCDDMDDGEDDAEPAPRAVRARRATVKQERPATPEATSDDDDDMATASCIASVAGPSQTLPLASSRPPRQLHRPKDMLARSDAAPASNAEPRHFGYPATAATTSRASSPAASDASLATLRPPHHHSSASPVHEWLERASGVAHIGLDAEPMQL</sequence>